<dbReference type="Proteomes" id="UP001175000">
    <property type="component" value="Unassembled WGS sequence"/>
</dbReference>
<dbReference type="PANTHER" id="PTHR38166:SF1">
    <property type="entry name" value="C2H2-TYPE DOMAIN-CONTAINING PROTEIN"/>
    <property type="match status" value="1"/>
</dbReference>
<evidence type="ECO:0000313" key="2">
    <source>
        <dbReference type="EMBL" id="KAK0620417.1"/>
    </source>
</evidence>
<accession>A0AA39WRT5</accession>
<organism evidence="2 3">
    <name type="scientific">Immersiella caudata</name>
    <dbReference type="NCBI Taxonomy" id="314043"/>
    <lineage>
        <taxon>Eukaryota</taxon>
        <taxon>Fungi</taxon>
        <taxon>Dikarya</taxon>
        <taxon>Ascomycota</taxon>
        <taxon>Pezizomycotina</taxon>
        <taxon>Sordariomycetes</taxon>
        <taxon>Sordariomycetidae</taxon>
        <taxon>Sordariales</taxon>
        <taxon>Lasiosphaeriaceae</taxon>
        <taxon>Immersiella</taxon>
    </lineage>
</organism>
<feature type="region of interest" description="Disordered" evidence="1">
    <location>
        <begin position="182"/>
        <end position="289"/>
    </location>
</feature>
<feature type="compositionally biased region" description="Basic and acidic residues" evidence="1">
    <location>
        <begin position="183"/>
        <end position="199"/>
    </location>
</feature>
<feature type="region of interest" description="Disordered" evidence="1">
    <location>
        <begin position="542"/>
        <end position="564"/>
    </location>
</feature>
<dbReference type="PANTHER" id="PTHR38166">
    <property type="entry name" value="C2H2-TYPE DOMAIN-CONTAINING PROTEIN-RELATED"/>
    <property type="match status" value="1"/>
</dbReference>
<gene>
    <name evidence="2" type="ORF">B0T14DRAFT_231776</name>
</gene>
<protein>
    <recommendedName>
        <fullName evidence="4">C2H2-type domain-containing protein</fullName>
    </recommendedName>
</protein>
<feature type="compositionally biased region" description="Basic and acidic residues" evidence="1">
    <location>
        <begin position="220"/>
        <end position="233"/>
    </location>
</feature>
<keyword evidence="3" id="KW-1185">Reference proteome</keyword>
<dbReference type="EMBL" id="JAULSU010000004">
    <property type="protein sequence ID" value="KAK0620417.1"/>
    <property type="molecule type" value="Genomic_DNA"/>
</dbReference>
<evidence type="ECO:0000256" key="1">
    <source>
        <dbReference type="SAM" id="MobiDB-lite"/>
    </source>
</evidence>
<feature type="compositionally biased region" description="Polar residues" evidence="1">
    <location>
        <begin position="202"/>
        <end position="217"/>
    </location>
</feature>
<name>A0AA39WRT5_9PEZI</name>
<dbReference type="AlphaFoldDB" id="A0AA39WRT5"/>
<feature type="region of interest" description="Disordered" evidence="1">
    <location>
        <begin position="491"/>
        <end position="519"/>
    </location>
</feature>
<feature type="compositionally biased region" description="Polar residues" evidence="1">
    <location>
        <begin position="497"/>
        <end position="519"/>
    </location>
</feature>
<reference evidence="2" key="1">
    <citation type="submission" date="2023-06" db="EMBL/GenBank/DDBJ databases">
        <title>Genome-scale phylogeny and comparative genomics of the fungal order Sordariales.</title>
        <authorList>
            <consortium name="Lawrence Berkeley National Laboratory"/>
            <person name="Hensen N."/>
            <person name="Bonometti L."/>
            <person name="Westerberg I."/>
            <person name="Brannstrom I.O."/>
            <person name="Guillou S."/>
            <person name="Cros-Aarteil S."/>
            <person name="Calhoun S."/>
            <person name="Haridas S."/>
            <person name="Kuo A."/>
            <person name="Mondo S."/>
            <person name="Pangilinan J."/>
            <person name="Riley R."/>
            <person name="Labutti K."/>
            <person name="Andreopoulos B."/>
            <person name="Lipzen A."/>
            <person name="Chen C."/>
            <person name="Yanf M."/>
            <person name="Daum C."/>
            <person name="Ng V."/>
            <person name="Clum A."/>
            <person name="Steindorff A."/>
            <person name="Ohm R."/>
            <person name="Martin F."/>
            <person name="Silar P."/>
            <person name="Natvig D."/>
            <person name="Lalanne C."/>
            <person name="Gautier V."/>
            <person name="Ament-Velasquez S.L."/>
            <person name="Kruys A."/>
            <person name="Hutchinson M.I."/>
            <person name="Powell A.J."/>
            <person name="Barry K."/>
            <person name="Miller A.N."/>
            <person name="Grigoriev I.V."/>
            <person name="Debuchy R."/>
            <person name="Gladieux P."/>
            <person name="Thoren M.H."/>
            <person name="Johannesson H."/>
        </authorList>
    </citation>
    <scope>NUCLEOTIDE SEQUENCE</scope>
    <source>
        <strain evidence="2">CBS 606.72</strain>
    </source>
</reference>
<evidence type="ECO:0008006" key="4">
    <source>
        <dbReference type="Google" id="ProtNLM"/>
    </source>
</evidence>
<proteinExistence type="predicted"/>
<comment type="caution">
    <text evidence="2">The sequence shown here is derived from an EMBL/GenBank/DDBJ whole genome shotgun (WGS) entry which is preliminary data.</text>
</comment>
<sequence>MEPGSGARTPQPIEALLQGFILDGTPGSGDDRKPQFLATPATTLVQATRHRKPGDNTYSQHNNGLEPLGVLQHYNRGACRMQGTIDAQRHHNRSPIHRRHRRRIVRPRTVRTKDRTLGLYPFPGTQHEQGSSYWQISNRYPDSGHPQKKGDHFEPSWLMNEFPTPMPLLKGSPWESLVPTATRSRDHGLRTELAAREEPPLSSISGHRTAETHNQTWPGADERSSDYRKKPNDQEEQTDNRVTCAKDKHTKSKRPVSCDGIREESDQWNENGDADDQKPKKKRRLPGNCDDGYSKRYACPFYKQNPQKYRNSTCVGPGWISVSRVKEHIYRRHGPPPFECRRCLEPLSTESALHQHIHQETRCISRSLEDHLEGPGISKSQMEKLKKRGKKTATEPDRWREVYRIIFPTANEHEIPSPYYDLKEDKFAPRDSLDSERFKEFLAEEVPKQIGEEIARQLPMEPQHVDTLTSIVRRVFKDAFDSYMTGRAEMQRPLGSGISQSVSTTTSPEVLEPSSSTDLNRSYRCPDVHAFPDLIWEHENWRQSEGPSPSDSGMTSDPSIDTIAPLGSYDCTTAAEETDIVPGNPLPTSSIPLAYFVDPGPWLSPLSAVSRPISFSSMLDASSTLEIHDQPPESVGNETST</sequence>
<feature type="compositionally biased region" description="Polar residues" evidence="1">
    <location>
        <begin position="543"/>
        <end position="559"/>
    </location>
</feature>
<evidence type="ECO:0000313" key="3">
    <source>
        <dbReference type="Proteomes" id="UP001175000"/>
    </source>
</evidence>